<name>A0A840W653_9ACTN</name>
<evidence type="ECO:0008006" key="4">
    <source>
        <dbReference type="Google" id="ProtNLM"/>
    </source>
</evidence>
<dbReference type="Proteomes" id="UP000579647">
    <property type="component" value="Unassembled WGS sequence"/>
</dbReference>
<dbReference type="RefSeq" id="WP_184365203.1">
    <property type="nucleotide sequence ID" value="NZ_BAAAKM010000152.1"/>
</dbReference>
<evidence type="ECO:0000313" key="2">
    <source>
        <dbReference type="EMBL" id="MBB5491532.1"/>
    </source>
</evidence>
<organism evidence="2 3">
    <name type="scientific">Nocardiopsis metallicus</name>
    <dbReference type="NCBI Taxonomy" id="179819"/>
    <lineage>
        <taxon>Bacteria</taxon>
        <taxon>Bacillati</taxon>
        <taxon>Actinomycetota</taxon>
        <taxon>Actinomycetes</taxon>
        <taxon>Streptosporangiales</taxon>
        <taxon>Nocardiopsidaceae</taxon>
        <taxon>Nocardiopsis</taxon>
    </lineage>
</organism>
<proteinExistence type="predicted"/>
<comment type="caution">
    <text evidence="2">The sequence shown here is derived from an EMBL/GenBank/DDBJ whole genome shotgun (WGS) entry which is preliminary data.</text>
</comment>
<reference evidence="2 3" key="1">
    <citation type="submission" date="2020-08" db="EMBL/GenBank/DDBJ databases">
        <title>Sequencing the genomes of 1000 actinobacteria strains.</title>
        <authorList>
            <person name="Klenk H.-P."/>
        </authorList>
    </citation>
    <scope>NUCLEOTIDE SEQUENCE [LARGE SCALE GENOMIC DNA]</scope>
    <source>
        <strain evidence="2 3">DSM 44598</strain>
    </source>
</reference>
<keyword evidence="3" id="KW-1185">Reference proteome</keyword>
<gene>
    <name evidence="2" type="ORF">HNR07_002669</name>
</gene>
<dbReference type="PROSITE" id="PS51257">
    <property type="entry name" value="PROKAR_LIPOPROTEIN"/>
    <property type="match status" value="1"/>
</dbReference>
<evidence type="ECO:0000256" key="1">
    <source>
        <dbReference type="SAM" id="SignalP"/>
    </source>
</evidence>
<dbReference type="AlphaFoldDB" id="A0A840W653"/>
<feature type="chain" id="PRO_5032357747" description="Lipoprotein" evidence="1">
    <location>
        <begin position="31"/>
        <end position="143"/>
    </location>
</feature>
<keyword evidence="1" id="KW-0732">Signal</keyword>
<feature type="signal peptide" evidence="1">
    <location>
        <begin position="1"/>
        <end position="30"/>
    </location>
</feature>
<dbReference type="EMBL" id="JACHDO010000001">
    <property type="protein sequence ID" value="MBB5491532.1"/>
    <property type="molecule type" value="Genomic_DNA"/>
</dbReference>
<accession>A0A840W653</accession>
<protein>
    <recommendedName>
        <fullName evidence="4">Lipoprotein</fullName>
    </recommendedName>
</protein>
<evidence type="ECO:0000313" key="3">
    <source>
        <dbReference type="Proteomes" id="UP000579647"/>
    </source>
</evidence>
<sequence>MKTPRAAVRTRATAVSAVLVGLSLSLTACSGGGVLDGTYYAEDVNGTSNLGQLVVDGDDVTHNEYKCDAVYTKADVESTGQFSDDHSQISWITIGDDQRNERTGTETLSMTDDTITLGDTTYVRVDSDAGKAMLDKHRAEECD</sequence>